<dbReference type="EMBL" id="MH078572">
    <property type="protein sequence ID" value="AVP40305.1"/>
    <property type="molecule type" value="Genomic_DNA"/>
</dbReference>
<name>A0A2P1MXM2_9CAUD</name>
<keyword evidence="3" id="KW-1185">Reference proteome</keyword>
<feature type="coiled-coil region" evidence="1">
    <location>
        <begin position="30"/>
        <end position="57"/>
    </location>
</feature>
<dbReference type="GeneID" id="54990045"/>
<protein>
    <submittedName>
        <fullName evidence="2">Uncharacterized protein</fullName>
    </submittedName>
</protein>
<evidence type="ECO:0000313" key="3">
    <source>
        <dbReference type="Proteomes" id="UP000241797"/>
    </source>
</evidence>
<proteinExistence type="predicted"/>
<dbReference type="KEGG" id="vg:54990045"/>
<evidence type="ECO:0000313" key="2">
    <source>
        <dbReference type="EMBL" id="AVP40305.1"/>
    </source>
</evidence>
<sequence>MGKNKTLTIYNSDRYFNIHAKTKDEFQEYIKVTRLNEDEIEKEMNELEKRSKRYKAKTDKKYMLFNEHYNNDRLIEKICAHSSGVTFYTDTVVPYYIFKQLSNNKNSTVVYQMKEDFTDKQIDNISLSYMGVKVVIDVAITFPYVNPYLIIKGLYSLKMSVDEIHLSFPRLTSVNEEQEEYYFYDGEGYDVKPDYKYDFTTKLRLPLSVWKMYLYIITNTDKDYEDVTKIITKVKKENNITS</sequence>
<dbReference type="Proteomes" id="UP000241797">
    <property type="component" value="Segment"/>
</dbReference>
<organism evidence="2 3">
    <name type="scientific">Staphylococcus phage phiSA_BS1</name>
    <dbReference type="NCBI Taxonomy" id="2126734"/>
    <lineage>
        <taxon>Viruses</taxon>
        <taxon>Duplodnaviria</taxon>
        <taxon>Heunggongvirae</taxon>
        <taxon>Uroviricota</taxon>
        <taxon>Caudoviricetes</taxon>
        <taxon>Herelleviridae</taxon>
        <taxon>Twortvirinae</taxon>
        <taxon>Baoshanvirus</taxon>
        <taxon>Baoshanvirus BS1</taxon>
    </lineage>
</organism>
<keyword evidence="1" id="KW-0175">Coiled coil</keyword>
<accession>A0A2P1MXM2</accession>
<reference evidence="2 3" key="1">
    <citation type="submission" date="2018-03" db="EMBL/GenBank/DDBJ databases">
        <title>Isolation, the biological characteristics and genomics of two new strains of lysate Staphylococcus aureus phage.</title>
        <authorList>
            <person name="Jin X."/>
            <person name="Zhang C."/>
        </authorList>
    </citation>
    <scope>NUCLEOTIDE SEQUENCE [LARGE SCALE GENOMIC DNA]</scope>
</reference>
<evidence type="ECO:0000256" key="1">
    <source>
        <dbReference type="SAM" id="Coils"/>
    </source>
</evidence>
<dbReference type="RefSeq" id="YP_009799556.1">
    <property type="nucleotide sequence ID" value="NC_047945.1"/>
</dbReference>